<dbReference type="AlphaFoldDB" id="A0AAE2SCV9"/>
<feature type="domain" description="eCIS core" evidence="1">
    <location>
        <begin position="23"/>
        <end position="57"/>
    </location>
</feature>
<organism evidence="2 3">
    <name type="scientific">Oceaniferula flava</name>
    <dbReference type="NCBI Taxonomy" id="2800421"/>
    <lineage>
        <taxon>Bacteria</taxon>
        <taxon>Pseudomonadati</taxon>
        <taxon>Verrucomicrobiota</taxon>
        <taxon>Verrucomicrobiia</taxon>
        <taxon>Verrucomicrobiales</taxon>
        <taxon>Verrucomicrobiaceae</taxon>
        <taxon>Oceaniferula</taxon>
    </lineage>
</organism>
<evidence type="ECO:0000313" key="2">
    <source>
        <dbReference type="EMBL" id="MBK1855860.1"/>
    </source>
</evidence>
<proteinExistence type="predicted"/>
<comment type="caution">
    <text evidence="2">The sequence shown here is derived from an EMBL/GenBank/DDBJ whole genome shotgun (WGS) entry which is preliminary data.</text>
</comment>
<protein>
    <submittedName>
        <fullName evidence="2">DUF4157 domain-containing protein</fullName>
    </submittedName>
</protein>
<keyword evidence="3" id="KW-1185">Reference proteome</keyword>
<accession>A0AAE2SCV9</accession>
<dbReference type="RefSeq" id="WP_309490474.1">
    <property type="nucleotide sequence ID" value="NZ_JAENIG010000008.1"/>
</dbReference>
<dbReference type="Pfam" id="PF13699">
    <property type="entry name" value="eCIS_core"/>
    <property type="match status" value="1"/>
</dbReference>
<dbReference type="EMBL" id="JAENIG010000008">
    <property type="protein sequence ID" value="MBK1855860.1"/>
    <property type="molecule type" value="Genomic_DNA"/>
</dbReference>
<sequence>MPNPLFPVMKLARRCGVHWISNVAGITLGQGIYVTHESQPSPALIAHELVHVWQYQQVGSIWRFMVEYVYQCLLVGYHDAEWEIEARKVSAKLIS</sequence>
<dbReference type="InterPro" id="IPR025295">
    <property type="entry name" value="eCIS_core_dom"/>
</dbReference>
<evidence type="ECO:0000259" key="1">
    <source>
        <dbReference type="Pfam" id="PF13699"/>
    </source>
</evidence>
<name>A0AAE2SCV9_9BACT</name>
<gene>
    <name evidence="2" type="ORF">JIN83_12880</name>
</gene>
<dbReference type="Proteomes" id="UP000634206">
    <property type="component" value="Unassembled WGS sequence"/>
</dbReference>
<reference evidence="2" key="1">
    <citation type="submission" date="2021-01" db="EMBL/GenBank/DDBJ databases">
        <title>Modified the classification status of verrucomicrobia.</title>
        <authorList>
            <person name="Feng X."/>
        </authorList>
    </citation>
    <scope>NUCLEOTIDE SEQUENCE</scope>
    <source>
        <strain evidence="2">5K15</strain>
    </source>
</reference>
<evidence type="ECO:0000313" key="3">
    <source>
        <dbReference type="Proteomes" id="UP000634206"/>
    </source>
</evidence>